<evidence type="ECO:0000256" key="1">
    <source>
        <dbReference type="ARBA" id="ARBA00004498"/>
    </source>
</evidence>
<dbReference type="PRINTS" id="PR00010">
    <property type="entry name" value="EGFBLOOD"/>
</dbReference>
<keyword evidence="9" id="KW-0863">Zinc-finger</keyword>
<dbReference type="SUPFAM" id="SSF57196">
    <property type="entry name" value="EGF/Laminin"/>
    <property type="match status" value="2"/>
</dbReference>
<dbReference type="CDD" id="cd00033">
    <property type="entry name" value="CCP"/>
    <property type="match status" value="1"/>
</dbReference>
<dbReference type="FunFam" id="2.10.25.10:FF:000568">
    <property type="entry name" value="Fibulin 7"/>
    <property type="match status" value="1"/>
</dbReference>
<dbReference type="PROSITE" id="PS50134">
    <property type="entry name" value="ZF_TAZ"/>
    <property type="match status" value="1"/>
</dbReference>
<keyword evidence="16" id="KW-1185">Reference proteome</keyword>
<dbReference type="HOGENOM" id="CLU_043541_0_0_1"/>
<evidence type="ECO:0008006" key="17">
    <source>
        <dbReference type="Google" id="ProtNLM"/>
    </source>
</evidence>
<dbReference type="SMART" id="SM00032">
    <property type="entry name" value="CCP"/>
    <property type="match status" value="1"/>
</dbReference>
<dbReference type="Pfam" id="PF12662">
    <property type="entry name" value="cEGF"/>
    <property type="match status" value="1"/>
</dbReference>
<dbReference type="PROSITE" id="PS01186">
    <property type="entry name" value="EGF_2"/>
    <property type="match status" value="2"/>
</dbReference>
<dbReference type="SMART" id="SM00181">
    <property type="entry name" value="EGF"/>
    <property type="match status" value="3"/>
</dbReference>
<dbReference type="PROSITE" id="PS00022">
    <property type="entry name" value="EGF_1"/>
    <property type="match status" value="1"/>
</dbReference>
<dbReference type="PROSITE" id="PS50026">
    <property type="entry name" value="EGF_3"/>
    <property type="match status" value="2"/>
</dbReference>
<dbReference type="CDD" id="cd00054">
    <property type="entry name" value="EGF_CA"/>
    <property type="match status" value="2"/>
</dbReference>
<evidence type="ECO:0000259" key="12">
    <source>
        <dbReference type="PROSITE" id="PS50026"/>
    </source>
</evidence>
<comment type="similarity">
    <text evidence="2">Belongs to the fibulin family.</text>
</comment>
<dbReference type="PROSITE" id="PS01187">
    <property type="entry name" value="EGF_CA"/>
    <property type="match status" value="1"/>
</dbReference>
<dbReference type="eggNOG" id="KOG1217">
    <property type="taxonomic scope" value="Eukaryota"/>
</dbReference>
<dbReference type="InterPro" id="IPR055088">
    <property type="entry name" value="Fibulin_C"/>
</dbReference>
<comment type="caution">
    <text evidence="8">Lacks conserved residue(s) required for the propagation of feature annotation.</text>
</comment>
<evidence type="ECO:0000313" key="16">
    <source>
        <dbReference type="Proteomes" id="UP000002279"/>
    </source>
</evidence>
<evidence type="ECO:0000256" key="3">
    <source>
        <dbReference type="ARBA" id="ARBA00022530"/>
    </source>
</evidence>
<dbReference type="FunFam" id="2.10.25.10:FF:000010">
    <property type="entry name" value="Pro-epidermal growth factor"/>
    <property type="match status" value="1"/>
</dbReference>
<dbReference type="Pfam" id="PF00084">
    <property type="entry name" value="Sushi"/>
    <property type="match status" value="1"/>
</dbReference>
<dbReference type="InterPro" id="IPR000742">
    <property type="entry name" value="EGF"/>
</dbReference>
<gene>
    <name evidence="15" type="primary">LOC100088639</name>
</gene>
<keyword evidence="10" id="KW-0768">Sushi</keyword>
<dbReference type="InterPro" id="IPR001881">
    <property type="entry name" value="EGF-like_Ca-bd_dom"/>
</dbReference>
<keyword evidence="3" id="KW-0272">Extracellular matrix</keyword>
<keyword evidence="7" id="KW-0325">Glycoprotein</keyword>
<reference evidence="15" key="2">
    <citation type="submission" date="2025-08" db="UniProtKB">
        <authorList>
            <consortium name="Ensembl"/>
        </authorList>
    </citation>
    <scope>IDENTIFICATION</scope>
    <source>
        <strain evidence="15">Glennie</strain>
    </source>
</reference>
<keyword evidence="4 8" id="KW-0245">EGF-like domain</keyword>
<dbReference type="AlphaFoldDB" id="F6RSP8"/>
<evidence type="ECO:0000259" key="14">
    <source>
        <dbReference type="PROSITE" id="PS50923"/>
    </source>
</evidence>
<feature type="disulfide bond" evidence="8">
    <location>
        <begin position="229"/>
        <end position="238"/>
    </location>
</feature>
<dbReference type="Pfam" id="PF22914">
    <property type="entry name" value="Fibulin_C"/>
    <property type="match status" value="1"/>
</dbReference>
<evidence type="ECO:0000259" key="13">
    <source>
        <dbReference type="PROSITE" id="PS50134"/>
    </source>
</evidence>
<dbReference type="Gene3D" id="2.10.70.10">
    <property type="entry name" value="Complement Module, domain 1"/>
    <property type="match status" value="1"/>
</dbReference>
<reference evidence="15 16" key="1">
    <citation type="journal article" date="2008" name="Nature">
        <title>Genome analysis of the platypus reveals unique signatures of evolution.</title>
        <authorList>
            <person name="Warren W.C."/>
            <person name="Hillier L.W."/>
            <person name="Marshall Graves J.A."/>
            <person name="Birney E."/>
            <person name="Ponting C.P."/>
            <person name="Grutzner F."/>
            <person name="Belov K."/>
            <person name="Miller W."/>
            <person name="Clarke L."/>
            <person name="Chinwalla A.T."/>
            <person name="Yang S.P."/>
            <person name="Heger A."/>
            <person name="Locke D.P."/>
            <person name="Miethke P."/>
            <person name="Waters P.D."/>
            <person name="Veyrunes F."/>
            <person name="Fulton L."/>
            <person name="Fulton B."/>
            <person name="Graves T."/>
            <person name="Wallis J."/>
            <person name="Puente X.S."/>
            <person name="Lopez-Otin C."/>
            <person name="Ordonez G.R."/>
            <person name="Eichler E.E."/>
            <person name="Chen L."/>
            <person name="Cheng Z."/>
            <person name="Deakin J.E."/>
            <person name="Alsop A."/>
            <person name="Thompson K."/>
            <person name="Kirby P."/>
            <person name="Papenfuss A.T."/>
            <person name="Wakefield M.J."/>
            <person name="Olender T."/>
            <person name="Lancet D."/>
            <person name="Huttley G.A."/>
            <person name="Smit A.F."/>
            <person name="Pask A."/>
            <person name="Temple-Smith P."/>
            <person name="Batzer M.A."/>
            <person name="Walker J.A."/>
            <person name="Konkel M.K."/>
            <person name="Harris R.S."/>
            <person name="Whittington C.M."/>
            <person name="Wong E.S."/>
            <person name="Gemmell N.J."/>
            <person name="Buschiazzo E."/>
            <person name="Vargas Jentzsch I.M."/>
            <person name="Merkel A."/>
            <person name="Schmitz J."/>
            <person name="Zemann A."/>
            <person name="Churakov G."/>
            <person name="Kriegs J.O."/>
            <person name="Brosius J."/>
            <person name="Murchison E.P."/>
            <person name="Sachidanandam R."/>
            <person name="Smith C."/>
            <person name="Hannon G.J."/>
            <person name="Tsend-Ayush E."/>
            <person name="McMillan D."/>
            <person name="Attenborough R."/>
            <person name="Rens W."/>
            <person name="Ferguson-Smith M."/>
            <person name="Lefevre C.M."/>
            <person name="Sharp J.A."/>
            <person name="Nicholas K.R."/>
            <person name="Ray D.A."/>
            <person name="Kube M."/>
            <person name="Reinhardt R."/>
            <person name="Pringle T.H."/>
            <person name="Taylor J."/>
            <person name="Jones R.C."/>
            <person name="Nixon B."/>
            <person name="Dacheux J.L."/>
            <person name="Niwa H."/>
            <person name="Sekita Y."/>
            <person name="Huang X."/>
            <person name="Stark A."/>
            <person name="Kheradpour P."/>
            <person name="Kellis M."/>
            <person name="Flicek P."/>
            <person name="Chen Y."/>
            <person name="Webber C."/>
            <person name="Hardison R."/>
            <person name="Nelson J."/>
            <person name="Hallsworth-Pepin K."/>
            <person name="Delehaunty K."/>
            <person name="Markovic C."/>
            <person name="Minx P."/>
            <person name="Feng Y."/>
            <person name="Kremitzki C."/>
            <person name="Mitreva M."/>
            <person name="Glasscock J."/>
            <person name="Wylie T."/>
            <person name="Wohldmann P."/>
            <person name="Thiru P."/>
            <person name="Nhan M.N."/>
            <person name="Pohl C.S."/>
            <person name="Smith S.M."/>
            <person name="Hou S."/>
            <person name="Nefedov M."/>
            <person name="de Jong P.J."/>
            <person name="Renfree M.B."/>
            <person name="Mardis E.R."/>
            <person name="Wilson R.K."/>
        </authorList>
    </citation>
    <scope>NUCLEOTIDE SEQUENCE [LARGE SCALE GENOMIC DNA]</scope>
    <source>
        <strain evidence="15 16">Glennie</strain>
    </source>
</reference>
<dbReference type="PANTHER" id="PTHR24034:SF87">
    <property type="entry name" value="FIBULIN 7"/>
    <property type="match status" value="1"/>
</dbReference>
<evidence type="ECO:0000256" key="7">
    <source>
        <dbReference type="ARBA" id="ARBA00023180"/>
    </source>
</evidence>
<dbReference type="GO" id="GO:0008270">
    <property type="term" value="F:zinc ion binding"/>
    <property type="evidence" value="ECO:0007669"/>
    <property type="project" value="UniProtKB-KW"/>
</dbReference>
<dbReference type="Gene3D" id="2.10.25.10">
    <property type="entry name" value="Laminin"/>
    <property type="match status" value="3"/>
</dbReference>
<dbReference type="OMA" id="KIPHATY"/>
<dbReference type="InterPro" id="IPR000152">
    <property type="entry name" value="EGF-type_Asp/Asn_hydroxyl_site"/>
</dbReference>
<feature type="disulfide bond" evidence="10">
    <location>
        <begin position="174"/>
        <end position="201"/>
    </location>
</feature>
<dbReference type="InterPro" id="IPR000197">
    <property type="entry name" value="Znf_TAZ"/>
</dbReference>
<dbReference type="Proteomes" id="UP000002279">
    <property type="component" value="Chromosome 11"/>
</dbReference>
<feature type="domain" description="EGF-like" evidence="12">
    <location>
        <begin position="203"/>
        <end position="239"/>
    </location>
</feature>
<dbReference type="GeneTree" id="ENSGT00940000165483"/>
<evidence type="ECO:0000256" key="8">
    <source>
        <dbReference type="PROSITE-ProRule" id="PRU00076"/>
    </source>
</evidence>
<dbReference type="InterPro" id="IPR050751">
    <property type="entry name" value="ECM_structural_protein"/>
</dbReference>
<dbReference type="PANTHER" id="PTHR24034">
    <property type="entry name" value="EGF-LIKE DOMAIN-CONTAINING PROTEIN"/>
    <property type="match status" value="1"/>
</dbReference>
<dbReference type="SUPFAM" id="SSF57535">
    <property type="entry name" value="Complement control module/SCR domain"/>
    <property type="match status" value="1"/>
</dbReference>
<dbReference type="Ensembl" id="ENSOANT00000024051.2">
    <property type="protein sequence ID" value="ENSOANP00000024047.2"/>
    <property type="gene ID" value="ENSOANG00000015277.2"/>
</dbReference>
<dbReference type="InterPro" id="IPR018097">
    <property type="entry name" value="EGF_Ca-bd_CS"/>
</dbReference>
<dbReference type="InterPro" id="IPR026823">
    <property type="entry name" value="cEGF"/>
</dbReference>
<sequence>MEIGPKLPGQRETVLCKLGRTPEAALTEESRAGKDRQPLRPRAGRSAGQGSRVARSPGASPSSCVARPLGTMLLELPILVALGLLQLPPSHGQGCLSKRQLLTAIRQMQKLLSTQEAAQLQAVRNLKKQLTALQSSVHKQATHSNESCPHLAGPANGRRLGKKMTAGHEVHFLCDAGFRLVGSESRQCQDNGSWSGHQPFCKSIDDCASQPCANGGTCVDHVQRYTCLCLRGWTGGDCRSPDPSYWVSLNNSSFSRQPRCAENGQGARQCSCDAGFQMRPGGLCQDVDECQLFQLNHQTRICVHSCINLPGSYRCTCPPGYLLNPDQNTCEDVDECSDHQHNCSRGELCVNVFGGFQCVRPECPRPRHDTSYMKTSAFQCERNPCPVGSRSCRQSANSISFHYLPLQSNRTVPRVLFKMSTTRFLGDSLRFAIAGGRGLAAFTVQRSDRHTGELVMTSPVPGPATLEVELEMSELSRKVLLGKHIFRITVFVSPYEF</sequence>
<reference evidence="15" key="3">
    <citation type="submission" date="2025-09" db="UniProtKB">
        <authorList>
            <consortium name="Ensembl"/>
        </authorList>
    </citation>
    <scope>IDENTIFICATION</scope>
    <source>
        <strain evidence="15">Glennie</strain>
    </source>
</reference>
<dbReference type="Bgee" id="ENSOANG00000015277">
    <property type="expression patterns" value="Expressed in adult mammalian kidney and 2 other cell types or tissues"/>
</dbReference>
<dbReference type="PROSITE" id="PS50923">
    <property type="entry name" value="SUSHI"/>
    <property type="match status" value="1"/>
</dbReference>
<dbReference type="InterPro" id="IPR035976">
    <property type="entry name" value="Sushi/SCR/CCP_sf"/>
</dbReference>
<keyword evidence="9" id="KW-0862">Zinc</keyword>
<dbReference type="Pfam" id="PF00008">
    <property type="entry name" value="EGF"/>
    <property type="match status" value="1"/>
</dbReference>
<dbReference type="InterPro" id="IPR000436">
    <property type="entry name" value="Sushi_SCR_CCP_dom"/>
</dbReference>
<keyword evidence="5" id="KW-0677">Repeat</keyword>
<feature type="region of interest" description="Disordered" evidence="11">
    <location>
        <begin position="1"/>
        <end position="62"/>
    </location>
</feature>
<accession>F6RSP8</accession>
<feature type="domain" description="TAZ-type" evidence="13">
    <location>
        <begin position="288"/>
        <end position="395"/>
    </location>
</feature>
<evidence type="ECO:0000313" key="15">
    <source>
        <dbReference type="Ensembl" id="ENSOANP00000024047.2"/>
    </source>
</evidence>
<comment type="subcellular location">
    <subcellularLocation>
        <location evidence="1">Secreted</location>
        <location evidence="1">Extracellular space</location>
        <location evidence="1">Extracellular matrix</location>
    </subcellularLocation>
</comment>
<dbReference type="PROSITE" id="PS00010">
    <property type="entry name" value="ASX_HYDROXYL"/>
    <property type="match status" value="2"/>
</dbReference>
<evidence type="ECO:0000256" key="11">
    <source>
        <dbReference type="SAM" id="MobiDB-lite"/>
    </source>
</evidence>
<feature type="domain" description="Sushi" evidence="14">
    <location>
        <begin position="146"/>
        <end position="203"/>
    </location>
</feature>
<proteinExistence type="inferred from homology"/>
<feature type="zinc finger region" description="TAZ-type" evidence="9">
    <location>
        <begin position="288"/>
        <end position="395"/>
    </location>
</feature>
<keyword evidence="6 8" id="KW-1015">Disulfide bond</keyword>
<evidence type="ECO:0000256" key="2">
    <source>
        <dbReference type="ARBA" id="ARBA00006127"/>
    </source>
</evidence>
<dbReference type="FunFam" id="2.10.70.10:FF:000201">
    <property type="entry name" value="Predicted protein"/>
    <property type="match status" value="1"/>
</dbReference>
<evidence type="ECO:0000256" key="4">
    <source>
        <dbReference type="ARBA" id="ARBA00022536"/>
    </source>
</evidence>
<organism evidence="15 16">
    <name type="scientific">Ornithorhynchus anatinus</name>
    <name type="common">Duckbill platypus</name>
    <dbReference type="NCBI Taxonomy" id="9258"/>
    <lineage>
        <taxon>Eukaryota</taxon>
        <taxon>Metazoa</taxon>
        <taxon>Chordata</taxon>
        <taxon>Craniata</taxon>
        <taxon>Vertebrata</taxon>
        <taxon>Euteleostomi</taxon>
        <taxon>Mammalia</taxon>
        <taxon>Monotremata</taxon>
        <taxon>Ornithorhynchidae</taxon>
        <taxon>Ornithorhynchus</taxon>
    </lineage>
</organism>
<feature type="domain" description="EGF-like" evidence="12">
    <location>
        <begin position="286"/>
        <end position="331"/>
    </location>
</feature>
<evidence type="ECO:0000256" key="6">
    <source>
        <dbReference type="ARBA" id="ARBA00023157"/>
    </source>
</evidence>
<protein>
    <recommendedName>
        <fullName evidence="17">Fibulin 7</fullName>
    </recommendedName>
</protein>
<keyword evidence="3" id="KW-0964">Secreted</keyword>
<name>F6RSP8_ORNAN</name>
<dbReference type="SMART" id="SM00179">
    <property type="entry name" value="EGF_CA"/>
    <property type="match status" value="3"/>
</dbReference>
<keyword evidence="9" id="KW-0479">Metal-binding</keyword>
<evidence type="ECO:0000256" key="10">
    <source>
        <dbReference type="PROSITE-ProRule" id="PRU00302"/>
    </source>
</evidence>
<dbReference type="GO" id="GO:0005509">
    <property type="term" value="F:calcium ion binding"/>
    <property type="evidence" value="ECO:0007669"/>
    <property type="project" value="InterPro"/>
</dbReference>
<dbReference type="InParanoid" id="F6RSP8"/>
<evidence type="ECO:0000256" key="9">
    <source>
        <dbReference type="PROSITE-ProRule" id="PRU00203"/>
    </source>
</evidence>
<feature type="compositionally biased region" description="Basic and acidic residues" evidence="11">
    <location>
        <begin position="28"/>
        <end position="38"/>
    </location>
</feature>
<dbReference type="FunFam" id="2.10.25.10:FF:000143">
    <property type="entry name" value="Protein crumbs 1"/>
    <property type="match status" value="1"/>
</dbReference>
<evidence type="ECO:0000256" key="5">
    <source>
        <dbReference type="ARBA" id="ARBA00022737"/>
    </source>
</evidence>